<organism evidence="1 2">
    <name type="scientific">Nitrosomonas communis</name>
    <dbReference type="NCBI Taxonomy" id="44574"/>
    <lineage>
        <taxon>Bacteria</taxon>
        <taxon>Pseudomonadati</taxon>
        <taxon>Pseudomonadota</taxon>
        <taxon>Betaproteobacteria</taxon>
        <taxon>Nitrosomonadales</taxon>
        <taxon>Nitrosomonadaceae</taxon>
        <taxon>Nitrosomonas</taxon>
    </lineage>
</organism>
<dbReference type="Proteomes" id="UP000183287">
    <property type="component" value="Unassembled WGS sequence"/>
</dbReference>
<keyword evidence="2" id="KW-1185">Reference proteome</keyword>
<dbReference type="GO" id="GO:0004601">
    <property type="term" value="F:peroxidase activity"/>
    <property type="evidence" value="ECO:0007669"/>
    <property type="project" value="UniProtKB-KW"/>
</dbReference>
<dbReference type="AlphaFoldDB" id="A0A1I4UY62"/>
<evidence type="ECO:0000313" key="1">
    <source>
        <dbReference type="EMBL" id="SFM93967.1"/>
    </source>
</evidence>
<name>A0A1I4UY62_9PROT</name>
<proteinExistence type="predicted"/>
<dbReference type="EMBL" id="FOUB01000073">
    <property type="protein sequence ID" value="SFM93967.1"/>
    <property type="molecule type" value="Genomic_DNA"/>
</dbReference>
<keyword evidence="1" id="KW-0560">Oxidoreductase</keyword>
<accession>A0A1I4UY62</accession>
<protein>
    <submittedName>
        <fullName evidence="1">Cytochrome c peroxidase</fullName>
    </submittedName>
</protein>
<gene>
    <name evidence="1" type="ORF">SAMN05421863_10732</name>
</gene>
<evidence type="ECO:0000313" key="2">
    <source>
        <dbReference type="Proteomes" id="UP000183287"/>
    </source>
</evidence>
<keyword evidence="1" id="KW-0575">Peroxidase</keyword>
<reference evidence="2" key="1">
    <citation type="submission" date="2016-10" db="EMBL/GenBank/DDBJ databases">
        <authorList>
            <person name="Varghese N."/>
            <person name="Submissions S."/>
        </authorList>
    </citation>
    <scope>NUCLEOTIDE SEQUENCE [LARGE SCALE GENOMIC DNA]</scope>
    <source>
        <strain evidence="2">Nm44</strain>
    </source>
</reference>
<sequence length="58" mass="6654">MGCVHWHNGVAIGENSFNIRGLIEPYETNDMGRYEVTGVEIDKKVWLYMNFSGYGIIK</sequence>